<feature type="region of interest" description="Disordered" evidence="6">
    <location>
        <begin position="879"/>
        <end position="958"/>
    </location>
</feature>
<dbReference type="GO" id="GO:0035556">
    <property type="term" value="P:intracellular signal transduction"/>
    <property type="evidence" value="ECO:0007669"/>
    <property type="project" value="InterPro"/>
</dbReference>
<feature type="compositionally biased region" description="Polar residues" evidence="6">
    <location>
        <begin position="748"/>
        <end position="765"/>
    </location>
</feature>
<dbReference type="Pfam" id="PF03607">
    <property type="entry name" value="DCX"/>
    <property type="match status" value="2"/>
</dbReference>
<feature type="compositionally biased region" description="Low complexity" evidence="6">
    <location>
        <begin position="2134"/>
        <end position="2144"/>
    </location>
</feature>
<feature type="compositionally biased region" description="Basic residues" evidence="6">
    <location>
        <begin position="256"/>
        <end position="270"/>
    </location>
</feature>
<keyword evidence="4" id="KW-0677">Repeat</keyword>
<feature type="compositionally biased region" description="Basic residues" evidence="6">
    <location>
        <begin position="738"/>
        <end position="747"/>
    </location>
</feature>
<dbReference type="Proteomes" id="UP001178508">
    <property type="component" value="Chromosome 20"/>
</dbReference>
<feature type="compositionally biased region" description="Basic and acidic residues" evidence="6">
    <location>
        <begin position="2039"/>
        <end position="2048"/>
    </location>
</feature>
<gene>
    <name evidence="8" type="ORF">XNOV1_A005060</name>
</gene>
<feature type="region of interest" description="Disordered" evidence="6">
    <location>
        <begin position="1696"/>
        <end position="1716"/>
    </location>
</feature>
<reference evidence="8" key="1">
    <citation type="submission" date="2023-08" db="EMBL/GenBank/DDBJ databases">
        <authorList>
            <person name="Alioto T."/>
            <person name="Alioto T."/>
            <person name="Gomez Garrido J."/>
        </authorList>
    </citation>
    <scope>NUCLEOTIDE SEQUENCE</scope>
</reference>
<feature type="compositionally biased region" description="Basic and acidic residues" evidence="6">
    <location>
        <begin position="1988"/>
        <end position="2024"/>
    </location>
</feature>
<evidence type="ECO:0000256" key="3">
    <source>
        <dbReference type="ARBA" id="ARBA00022490"/>
    </source>
</evidence>
<feature type="region of interest" description="Disordered" evidence="6">
    <location>
        <begin position="1641"/>
        <end position="1678"/>
    </location>
</feature>
<keyword evidence="5" id="KW-0966">Cell projection</keyword>
<feature type="compositionally biased region" description="Basic residues" evidence="6">
    <location>
        <begin position="682"/>
        <end position="707"/>
    </location>
</feature>
<feature type="compositionally biased region" description="Polar residues" evidence="6">
    <location>
        <begin position="1035"/>
        <end position="1045"/>
    </location>
</feature>
<feature type="region of interest" description="Disordered" evidence="6">
    <location>
        <begin position="1749"/>
        <end position="1926"/>
    </location>
</feature>
<dbReference type="GO" id="GO:0043005">
    <property type="term" value="C:neuron projection"/>
    <property type="evidence" value="ECO:0007669"/>
    <property type="project" value="UniProtKB-ARBA"/>
</dbReference>
<evidence type="ECO:0000256" key="6">
    <source>
        <dbReference type="SAM" id="MobiDB-lite"/>
    </source>
</evidence>
<feature type="region of interest" description="Disordered" evidence="6">
    <location>
        <begin position="2088"/>
        <end position="2261"/>
    </location>
</feature>
<feature type="compositionally biased region" description="Polar residues" evidence="6">
    <location>
        <begin position="2099"/>
        <end position="2112"/>
    </location>
</feature>
<feature type="compositionally biased region" description="Polar residues" evidence="6">
    <location>
        <begin position="880"/>
        <end position="890"/>
    </location>
</feature>
<feature type="compositionally biased region" description="Basic and acidic residues" evidence="6">
    <location>
        <begin position="2243"/>
        <end position="2257"/>
    </location>
</feature>
<feature type="compositionally biased region" description="Polar residues" evidence="6">
    <location>
        <begin position="926"/>
        <end position="937"/>
    </location>
</feature>
<feature type="compositionally biased region" description="Polar residues" evidence="6">
    <location>
        <begin position="1366"/>
        <end position="1379"/>
    </location>
</feature>
<feature type="region of interest" description="Disordered" evidence="6">
    <location>
        <begin position="1019"/>
        <end position="1089"/>
    </location>
</feature>
<feature type="compositionally biased region" description="Polar residues" evidence="6">
    <location>
        <begin position="900"/>
        <end position="918"/>
    </location>
</feature>
<evidence type="ECO:0000313" key="8">
    <source>
        <dbReference type="EMBL" id="CAJ1082482.1"/>
    </source>
</evidence>
<feature type="compositionally biased region" description="Polar residues" evidence="6">
    <location>
        <begin position="946"/>
        <end position="958"/>
    </location>
</feature>
<feature type="compositionally biased region" description="Polar residues" evidence="6">
    <location>
        <begin position="2124"/>
        <end position="2133"/>
    </location>
</feature>
<dbReference type="SMART" id="SM00537">
    <property type="entry name" value="DCX"/>
    <property type="match status" value="2"/>
</dbReference>
<feature type="region of interest" description="Disordered" evidence="6">
    <location>
        <begin position="650"/>
        <end position="718"/>
    </location>
</feature>
<dbReference type="GO" id="GO:0060041">
    <property type="term" value="P:retina development in camera-type eye"/>
    <property type="evidence" value="ECO:0007669"/>
    <property type="project" value="TreeGrafter"/>
</dbReference>
<dbReference type="Gene3D" id="3.10.20.230">
    <property type="entry name" value="Doublecortin domain"/>
    <property type="match status" value="2"/>
</dbReference>
<feature type="region of interest" description="Disordered" evidence="6">
    <location>
        <begin position="389"/>
        <end position="488"/>
    </location>
</feature>
<name>A0AAV1H901_XYRNO</name>
<feature type="compositionally biased region" description="Polar residues" evidence="6">
    <location>
        <begin position="1118"/>
        <end position="1158"/>
    </location>
</feature>
<keyword evidence="9" id="KW-1185">Reference proteome</keyword>
<evidence type="ECO:0000256" key="2">
    <source>
        <dbReference type="ARBA" id="ARBA00004496"/>
    </source>
</evidence>
<feature type="region of interest" description="Disordered" evidence="6">
    <location>
        <begin position="1112"/>
        <end position="1379"/>
    </location>
</feature>
<feature type="compositionally biased region" description="Acidic residues" evidence="6">
    <location>
        <begin position="1880"/>
        <end position="1923"/>
    </location>
</feature>
<evidence type="ECO:0000256" key="1">
    <source>
        <dbReference type="ARBA" id="ARBA00004316"/>
    </source>
</evidence>
<dbReference type="GO" id="GO:0005930">
    <property type="term" value="C:axoneme"/>
    <property type="evidence" value="ECO:0007669"/>
    <property type="project" value="TreeGrafter"/>
</dbReference>
<proteinExistence type="predicted"/>
<feature type="region of interest" description="Disordered" evidence="6">
    <location>
        <begin position="2331"/>
        <end position="2350"/>
    </location>
</feature>
<feature type="region of interest" description="Disordered" evidence="6">
    <location>
        <begin position="738"/>
        <end position="769"/>
    </location>
</feature>
<feature type="compositionally biased region" description="Polar residues" evidence="6">
    <location>
        <begin position="2180"/>
        <end position="2202"/>
    </location>
</feature>
<feature type="region of interest" description="Disordered" evidence="6">
    <location>
        <begin position="237"/>
        <end position="284"/>
    </location>
</feature>
<comment type="subcellular location">
    <subcellularLocation>
        <location evidence="1">Cell projection</location>
    </subcellularLocation>
    <subcellularLocation>
        <location evidence="2">Cytoplasm</location>
    </subcellularLocation>
</comment>
<feature type="compositionally biased region" description="Polar residues" evidence="6">
    <location>
        <begin position="271"/>
        <end position="284"/>
    </location>
</feature>
<feature type="compositionally biased region" description="Basic and acidic residues" evidence="6">
    <location>
        <begin position="1814"/>
        <end position="1829"/>
    </location>
</feature>
<dbReference type="GO" id="GO:0035082">
    <property type="term" value="P:axoneme assembly"/>
    <property type="evidence" value="ECO:0007669"/>
    <property type="project" value="TreeGrafter"/>
</dbReference>
<dbReference type="PANTHER" id="PTHR23005">
    <property type="entry name" value="RETINITIS PIGMENTOSA 1 PROTEIN"/>
    <property type="match status" value="1"/>
</dbReference>
<organism evidence="8 9">
    <name type="scientific">Xyrichtys novacula</name>
    <name type="common">Pearly razorfish</name>
    <name type="synonym">Hemipteronotus novacula</name>
    <dbReference type="NCBI Taxonomy" id="13765"/>
    <lineage>
        <taxon>Eukaryota</taxon>
        <taxon>Metazoa</taxon>
        <taxon>Chordata</taxon>
        <taxon>Craniata</taxon>
        <taxon>Vertebrata</taxon>
        <taxon>Euteleostomi</taxon>
        <taxon>Actinopterygii</taxon>
        <taxon>Neopterygii</taxon>
        <taxon>Teleostei</taxon>
        <taxon>Neoteleostei</taxon>
        <taxon>Acanthomorphata</taxon>
        <taxon>Eupercaria</taxon>
        <taxon>Labriformes</taxon>
        <taxon>Labridae</taxon>
        <taxon>Xyrichtys</taxon>
    </lineage>
</organism>
<feature type="compositionally biased region" description="Basic residues" evidence="6">
    <location>
        <begin position="1295"/>
        <end position="1305"/>
    </location>
</feature>
<feature type="region of interest" description="Disordered" evidence="6">
    <location>
        <begin position="1969"/>
        <end position="2073"/>
    </location>
</feature>
<feature type="compositionally biased region" description="Polar residues" evidence="6">
    <location>
        <begin position="1767"/>
        <end position="1786"/>
    </location>
</feature>
<dbReference type="EMBL" id="OY660883">
    <property type="protein sequence ID" value="CAJ1082482.1"/>
    <property type="molecule type" value="Genomic_DNA"/>
</dbReference>
<feature type="compositionally biased region" description="Low complexity" evidence="6">
    <location>
        <begin position="1162"/>
        <end position="1173"/>
    </location>
</feature>
<evidence type="ECO:0000313" key="9">
    <source>
        <dbReference type="Proteomes" id="UP001178508"/>
    </source>
</evidence>
<feature type="compositionally biased region" description="Polar residues" evidence="6">
    <location>
        <begin position="1323"/>
        <end position="1357"/>
    </location>
</feature>
<sequence>MMNETGLRRVLPGQSSGSAHTFGTPRHPSVIDPILSKRVCFYKSGDPQFNGLRMVINNRTFKTFDALLDSLSKKVPLPFGVRNITTPHGVHAVSTLDDLEDGKSYICSDSHRVKPFNLARAKKKLPPWYHARPASSRRRTVKQARLFPGQNKKEPVVLRTPKKLLVFRNGDPSVKHVVGLSKRTTSTFESILEYISEQIQFHVVKLLTPDGKRVDGLPGLILSSGTVVAAGREPYKPANYGVQKSPAQTTLPTNRKSVRRLKALNRKKKSPSNGSKSRPFSPSSERFIVNQIHNSIAESSSELRSYPSNSVDWEPGHMLESVAETEAETCLGDGVEGQGCLVPTDDDIEKSFRVNQDGSMTVEMKVRLTLKEEETIHWTTTLTRSSVGNLLNENSLPPPEEEELSSQRLLDFQSPVASIDSINKDKTKDNDDDNPPTSCTGAPSEGGIEEDNNKAPSQIDLVSPKRTPTPSHEQIRTKQTSMESVKSVTADGIQEDVVGSYSYREQTKHGAMTEQYCLVKQSSTRPVPKPRRLGSLDTNSISSRNVSSFKSSEMSEVLKVESSGEEVTETVLHIYEQQTCQDNYLANFCAQGTAAPGIPFGRPATSETRLFTPNNESEPDLWRPSTASESISLWRAGSASITSDLTLPLLNTGSAPERNAQRGFPEPSKGIGKSQQTDAKNRKAASIKPKLLKKRVHRLVTPKKRQKNNSSGATEIRKKVKTFSSAGFLRKIYGTKSKSKTTMKVKKGQQTSNKGLTSKSSQQSDETIKNVLKDPERPLVLNEIKMETERSKLNIATKEICQPRGILTRQASMYQERRTENESYDISKSMSMPAFNSSSAFTNEYVENWLEKAQFEAKTYRYEESKKAEKEIVQKEKAMSIQSENKNSPVTEAKEAKCLENTSQTETNKTLQVDQQPENVRRSSVKQRIQSFENKVSPSPERSRISQETVTVHQNPPNTESYITLAQNDATLSATKTPSKTPVKISLQNLTPSITLSMDFPPPPSPPAETVELSNNEYCEMDESSPASSPLYRMSSVSSQMSDNHPQSASPSSEKAASPTDLTMERATPVRTCIPPSVGEAPLPRSPSIKRAPLVSNLSFGRTMALRKASMDKYALSSDPTPETTGNNIMRNDIHPTSTQLQSEISQEQMQLSNSMVDSKSSHSYYTSASPNSLTSEDRVQSPSVLSGDQHIKETNTSQTEIPSPKTPARKVQLISSPSPERKSPTKTLSPEVSHKSPKLPSIKNHHSEKTTSPNTGKQRHASPSTEKKLQHQKPKLQKTLSPYSQSLDLVSPPIRRKSSKKLLSRNHSSEDASDSSHGAPKKTSSLRKNSPTTATETDKSLSSNTNKSVEVNQSDDSMGYKTDDLTSGQENSMAETGTIAQPLNISNQPDIKSVLEDICYSIKSIRLITQNKRPSCLERSNSLPDFSSHVASTFGSSSKALLAFLAVMTLKEGLTNQNVDELNANNVSCAEALKMIDSLKEIASIEDSHKLKDRLSKLQQSASKQLLQSWKGFQELGDKCKSRSSTPDDSEHEFCPAKDGSIDENVDEIMGNLDVPEKLKEELASLSADFKINDSEKICAKITEKVEPAPNGDFYTKLTHSSTEGAVPVKEVSQDVKANVNVGSIIKQFSNIETTKTIHVEEKVKRKPPVQPNQDKNSHHRQNNVTVSPPPEPEVRPLYSTDLLREEKIEDVKLCGQNEEEQQHNSRESSENEANMNVISRDENVEQDTCAPEVKVQDMVNNHVQMQSKVQGEESISVPGHEPTRVNESASEQEEGQNMLSANTNSGGSSDGGSSCSDADDGHGLDEEAAAECEERRESEDLSKPESHSEDEEDQQLRSTTEDTLSNSVSPSNLEKEQHSMAGYMGLRVSVDESMHNSDEDEAYSEGEQQEAECEDVKEDDDDDEEGQESMVEEEYADDFLDDREQTEVGKSLKDLVEEAEDKISLKDEDYLVDEGQICEKTRSLSTIDDLGNSYNMTDNGSLVKPDSLEKRDTFRADEDSGNDHSNCDEHTQIQKTSQKDEQMNNSNEELSYFGKASDSEEDHKVTDIQLEETGEMKCQQAVEKPQHQSEQIISQTVAERVILLEKQVSDNHKKNNTAENSPKRSFSQRNIPLEVDFEKTQSETGSRSAPQSSLSFSYDSSSVITTEPEGNRVRSIREMFLAKGATDTPQGDKPLPSPNSSGPAEFRAQTSTSAGYESQTSSEPSSGEDDSPRKSISKGFVRRTIERLYGMRNANYDEQTDERPPSVPKEKKKENSSFFSPFHVTQTKAMPELSYFNSTSALENLTEATRCMAFNAKVMPGHSVPVSSEQLLFSENTHIRKSVSDPVGINKSFTDSPQGEGLYKDTEKNASFPLSSKKSELEDRAQSFTRKCTYFSLPHGSDSDACQDELSIVSKGSANGDNIMDLKDNSEDTQTPAEKNGTLPGISVTDFKKMDNKVHPLVELPQDGGVVVVQPGKGQGVMNRRLQDPDMLDMLYDFCGQNCPIL</sequence>
<dbReference type="FunFam" id="3.10.20.230:FF:000006">
    <property type="entry name" value="Oxygen-regulated protein 1"/>
    <property type="match status" value="1"/>
</dbReference>
<accession>A0AAV1H901</accession>
<feature type="domain" description="Doublecortin" evidence="7">
    <location>
        <begin position="37"/>
        <end position="119"/>
    </location>
</feature>
<dbReference type="InterPro" id="IPR003533">
    <property type="entry name" value="Doublecortin_dom"/>
</dbReference>
<dbReference type="PANTHER" id="PTHR23005:SF4">
    <property type="entry name" value="OXYGEN-REGULATED PROTEIN 1"/>
    <property type="match status" value="1"/>
</dbReference>
<feature type="compositionally biased region" description="Polar residues" evidence="6">
    <location>
        <begin position="466"/>
        <end position="487"/>
    </location>
</feature>
<feature type="domain" description="Doublecortin" evidence="7">
    <location>
        <begin position="162"/>
        <end position="241"/>
    </location>
</feature>
<evidence type="ECO:0000259" key="7">
    <source>
        <dbReference type="PROSITE" id="PS50309"/>
    </source>
</evidence>
<protein>
    <submittedName>
        <fullName evidence="8">Oxygen-regulated protein 1-like</fullName>
    </submittedName>
</protein>
<feature type="compositionally biased region" description="Polar residues" evidence="6">
    <location>
        <begin position="1251"/>
        <end position="1265"/>
    </location>
</feature>
<feature type="region of interest" description="Disordered" evidence="6">
    <location>
        <begin position="1"/>
        <end position="23"/>
    </location>
</feature>
<feature type="compositionally biased region" description="Low complexity" evidence="6">
    <location>
        <begin position="1046"/>
        <end position="1059"/>
    </location>
</feature>
<keyword evidence="3" id="KW-0963">Cytoplasm</keyword>
<evidence type="ECO:0000256" key="4">
    <source>
        <dbReference type="ARBA" id="ARBA00022737"/>
    </source>
</evidence>
<dbReference type="GO" id="GO:0042461">
    <property type="term" value="P:photoreceptor cell development"/>
    <property type="evidence" value="ECO:0007669"/>
    <property type="project" value="TreeGrafter"/>
</dbReference>
<evidence type="ECO:0000256" key="5">
    <source>
        <dbReference type="ARBA" id="ARBA00023273"/>
    </source>
</evidence>
<dbReference type="SUPFAM" id="SSF89837">
    <property type="entry name" value="Doublecortin (DC)"/>
    <property type="match status" value="2"/>
</dbReference>
<dbReference type="PROSITE" id="PS50309">
    <property type="entry name" value="DC"/>
    <property type="match status" value="2"/>
</dbReference>
<feature type="compositionally biased region" description="Low complexity" evidence="6">
    <location>
        <begin position="1787"/>
        <end position="1798"/>
    </location>
</feature>
<dbReference type="InterPro" id="IPR036572">
    <property type="entry name" value="Doublecortin_dom_sf"/>
</dbReference>
<feature type="compositionally biased region" description="Polar residues" evidence="6">
    <location>
        <begin position="1838"/>
        <end position="1854"/>
    </location>
</feature>
<feature type="compositionally biased region" description="Basic and acidic residues" evidence="6">
    <location>
        <begin position="1702"/>
        <end position="1711"/>
    </location>
</feature>
<feature type="compositionally biased region" description="Polar residues" evidence="6">
    <location>
        <begin position="245"/>
        <end position="255"/>
    </location>
</feature>